<evidence type="ECO:0000256" key="3">
    <source>
        <dbReference type="ARBA" id="ARBA00022723"/>
    </source>
</evidence>
<name>A0A8J3FB96_9BACI</name>
<keyword evidence="9" id="KW-0032">Aminotransferase</keyword>
<dbReference type="NCBIfam" id="NF002806">
    <property type="entry name" value="PRK02948.1"/>
    <property type="match status" value="1"/>
</dbReference>
<keyword evidence="10" id="KW-1185">Reference proteome</keyword>
<dbReference type="RefSeq" id="WP_188817280.1">
    <property type="nucleotide sequence ID" value="NZ_BMOF01000023.1"/>
</dbReference>
<comment type="cofactor">
    <cofactor evidence="1 7">
        <name>pyridoxal 5'-phosphate</name>
        <dbReference type="ChEBI" id="CHEBI:597326"/>
    </cofactor>
</comment>
<dbReference type="InterPro" id="IPR015422">
    <property type="entry name" value="PyrdxlP-dep_Trfase_small"/>
</dbReference>
<evidence type="ECO:0000256" key="7">
    <source>
        <dbReference type="RuleBase" id="RU004504"/>
    </source>
</evidence>
<keyword evidence="5" id="KW-0408">Iron</keyword>
<gene>
    <name evidence="9" type="ORF">GCM10007043_13430</name>
</gene>
<dbReference type="GO" id="GO:0051536">
    <property type="term" value="F:iron-sulfur cluster binding"/>
    <property type="evidence" value="ECO:0007669"/>
    <property type="project" value="UniProtKB-KW"/>
</dbReference>
<evidence type="ECO:0000256" key="6">
    <source>
        <dbReference type="ARBA" id="ARBA00023014"/>
    </source>
</evidence>
<sequence length="384" mass="41724">MIYLDHAATTPPHPEVVKAVGEVMMRFYGNPSSLHRAGAEAQRVLKQAREVAARALGVNPAEIVFTSGATESNNAALKGVAFQYRDRGRHIVTTAIEHPAVYLVAKQLEALGFSVTYLPVDRTGRVSPDAVEQALRDDTILVSIMHVNNETGSLQPIAEIGRRLARHPKVLFHVDAVQGFGKVPLDPKGWGIDLLSLSGHKIRGPRGVGLLYVREGVKLFPLLAGGGQEGGLRSGTENVPGIVGLAKAMRLIHEEQAAKPDHFARLKRRLIAGLRAFGDRVLLNSPEGDDEAAPHIVNFSVPGIKPEVLLHALEEEGYLLSTKSACSSKKDEPSRVLLAMFGDEERARTGIRVSFGYETTERDVDGFLAALEKRLPELLAWMKG</sequence>
<dbReference type="InterPro" id="IPR015424">
    <property type="entry name" value="PyrdxlP-dep_Trfase"/>
</dbReference>
<comment type="similarity">
    <text evidence="2">Belongs to the class-V pyridoxal-phosphate-dependent aminotransferase family. NifS/IscS subfamily.</text>
</comment>
<dbReference type="PANTHER" id="PTHR11601:SF50">
    <property type="entry name" value="CYSTEINE DESULFURASE ISCS 2-RELATED"/>
    <property type="match status" value="1"/>
</dbReference>
<dbReference type="InterPro" id="IPR016454">
    <property type="entry name" value="Cysteine_dSase"/>
</dbReference>
<accession>A0A8J3FB96</accession>
<dbReference type="InterPro" id="IPR000192">
    <property type="entry name" value="Aminotrans_V_dom"/>
</dbReference>
<dbReference type="PANTHER" id="PTHR11601">
    <property type="entry name" value="CYSTEINE DESULFURYLASE FAMILY MEMBER"/>
    <property type="match status" value="1"/>
</dbReference>
<dbReference type="PROSITE" id="PS00595">
    <property type="entry name" value="AA_TRANSFER_CLASS_5"/>
    <property type="match status" value="1"/>
</dbReference>
<evidence type="ECO:0000259" key="8">
    <source>
        <dbReference type="Pfam" id="PF00266"/>
    </source>
</evidence>
<dbReference type="Gene3D" id="3.40.640.10">
    <property type="entry name" value="Type I PLP-dependent aspartate aminotransferase-like (Major domain)"/>
    <property type="match status" value="1"/>
</dbReference>
<reference evidence="9" key="2">
    <citation type="submission" date="2020-09" db="EMBL/GenBank/DDBJ databases">
        <authorList>
            <person name="Sun Q."/>
            <person name="Ohkuma M."/>
        </authorList>
    </citation>
    <scope>NUCLEOTIDE SEQUENCE</scope>
    <source>
        <strain evidence="9">JCM 14719</strain>
    </source>
</reference>
<reference evidence="9" key="1">
    <citation type="journal article" date="2014" name="Int. J. Syst. Evol. Microbiol.">
        <title>Complete genome sequence of Corynebacterium casei LMG S-19264T (=DSM 44701T), isolated from a smear-ripened cheese.</title>
        <authorList>
            <consortium name="US DOE Joint Genome Institute (JGI-PGF)"/>
            <person name="Walter F."/>
            <person name="Albersmeier A."/>
            <person name="Kalinowski J."/>
            <person name="Ruckert C."/>
        </authorList>
    </citation>
    <scope>NUCLEOTIDE SEQUENCE</scope>
    <source>
        <strain evidence="9">JCM 14719</strain>
    </source>
</reference>
<dbReference type="EMBL" id="BMOF01000023">
    <property type="protein sequence ID" value="GGK00708.1"/>
    <property type="molecule type" value="Genomic_DNA"/>
</dbReference>
<evidence type="ECO:0000256" key="4">
    <source>
        <dbReference type="ARBA" id="ARBA00022898"/>
    </source>
</evidence>
<dbReference type="PIRSF" id="PIRSF005572">
    <property type="entry name" value="NifS"/>
    <property type="match status" value="1"/>
</dbReference>
<feature type="domain" description="Aminotransferase class V" evidence="8">
    <location>
        <begin position="2"/>
        <end position="366"/>
    </location>
</feature>
<evidence type="ECO:0000256" key="1">
    <source>
        <dbReference type="ARBA" id="ARBA00001933"/>
    </source>
</evidence>
<dbReference type="InterPro" id="IPR015421">
    <property type="entry name" value="PyrdxlP-dep_Trfase_major"/>
</dbReference>
<dbReference type="GO" id="GO:0008483">
    <property type="term" value="F:transaminase activity"/>
    <property type="evidence" value="ECO:0007669"/>
    <property type="project" value="UniProtKB-KW"/>
</dbReference>
<dbReference type="SUPFAM" id="SSF53383">
    <property type="entry name" value="PLP-dependent transferases"/>
    <property type="match status" value="1"/>
</dbReference>
<keyword evidence="6" id="KW-0411">Iron-sulfur</keyword>
<keyword evidence="3" id="KW-0479">Metal-binding</keyword>
<evidence type="ECO:0000256" key="5">
    <source>
        <dbReference type="ARBA" id="ARBA00023004"/>
    </source>
</evidence>
<dbReference type="GO" id="GO:0031071">
    <property type="term" value="F:cysteine desulfurase activity"/>
    <property type="evidence" value="ECO:0007669"/>
    <property type="project" value="UniProtKB-ARBA"/>
</dbReference>
<dbReference type="Proteomes" id="UP000637720">
    <property type="component" value="Unassembled WGS sequence"/>
</dbReference>
<comment type="caution">
    <text evidence="9">The sequence shown here is derived from an EMBL/GenBank/DDBJ whole genome shotgun (WGS) entry which is preliminary data.</text>
</comment>
<dbReference type="InterPro" id="IPR020578">
    <property type="entry name" value="Aminotrans_V_PyrdxlP_BS"/>
</dbReference>
<dbReference type="GO" id="GO:0046872">
    <property type="term" value="F:metal ion binding"/>
    <property type="evidence" value="ECO:0007669"/>
    <property type="project" value="UniProtKB-KW"/>
</dbReference>
<dbReference type="Pfam" id="PF00266">
    <property type="entry name" value="Aminotran_5"/>
    <property type="match status" value="1"/>
</dbReference>
<keyword evidence="9" id="KW-0808">Transferase</keyword>
<dbReference type="Gene3D" id="3.90.1150.10">
    <property type="entry name" value="Aspartate Aminotransferase, domain 1"/>
    <property type="match status" value="1"/>
</dbReference>
<dbReference type="Gene3D" id="1.10.260.50">
    <property type="match status" value="1"/>
</dbReference>
<dbReference type="FunFam" id="3.40.640.10:FF:000084">
    <property type="entry name" value="IscS-like cysteine desulfurase"/>
    <property type="match status" value="1"/>
</dbReference>
<dbReference type="AlphaFoldDB" id="A0A8J3FB96"/>
<evidence type="ECO:0000313" key="10">
    <source>
        <dbReference type="Proteomes" id="UP000637720"/>
    </source>
</evidence>
<protein>
    <submittedName>
        <fullName evidence="9">Aminotransferase V</fullName>
    </submittedName>
</protein>
<keyword evidence="4" id="KW-0663">Pyridoxal phosphate</keyword>
<evidence type="ECO:0000313" key="9">
    <source>
        <dbReference type="EMBL" id="GGK00708.1"/>
    </source>
</evidence>
<organism evidence="9 10">
    <name type="scientific">Calditerricola satsumensis</name>
    <dbReference type="NCBI Taxonomy" id="373054"/>
    <lineage>
        <taxon>Bacteria</taxon>
        <taxon>Bacillati</taxon>
        <taxon>Bacillota</taxon>
        <taxon>Bacilli</taxon>
        <taxon>Bacillales</taxon>
        <taxon>Bacillaceae</taxon>
        <taxon>Calditerricola</taxon>
    </lineage>
</organism>
<evidence type="ECO:0000256" key="2">
    <source>
        <dbReference type="ARBA" id="ARBA00006490"/>
    </source>
</evidence>
<proteinExistence type="inferred from homology"/>